<sequence length="165" mass="18358">MKLRVPVALGFIVMTGCSAWSQPGSLSLCIVHTKSHSSDQYEPAAGPDAIAMYQELAGRRLQNGATLQITVLPALMQQEIEPEVHRLNCAWVLQLWYLRNADEDVSGQALPRGARFDSLRFTLWSSSTREVIEQGTGFVSLATKPPLLPFAPFRKQILKKLNRLP</sequence>
<evidence type="ECO:0000313" key="2">
    <source>
        <dbReference type="Proteomes" id="UP000515312"/>
    </source>
</evidence>
<dbReference type="RefSeq" id="WP_186740489.1">
    <property type="nucleotide sequence ID" value="NZ_CP060394.1"/>
</dbReference>
<gene>
    <name evidence="1" type="ORF">H7849_15475</name>
</gene>
<reference evidence="1 2" key="1">
    <citation type="submission" date="2020-08" db="EMBL/GenBank/DDBJ databases">
        <title>Edaphobacter telluris sp. nov. and Acidobacterium dinghuensis sp. nov., two acidobacteria isolated from forest soil.</title>
        <authorList>
            <person name="Fu J."/>
            <person name="Qiu L."/>
        </authorList>
    </citation>
    <scope>NUCLEOTIDE SEQUENCE [LARGE SCALE GENOMIC DNA]</scope>
    <source>
        <strain evidence="1">4Y35</strain>
    </source>
</reference>
<dbReference type="Proteomes" id="UP000515312">
    <property type="component" value="Chromosome"/>
</dbReference>
<dbReference type="KEGG" id="adin:H7849_15475"/>
<dbReference type="PROSITE" id="PS51257">
    <property type="entry name" value="PROKAR_LIPOPROTEIN"/>
    <property type="match status" value="1"/>
</dbReference>
<organism evidence="1 2">
    <name type="scientific">Alloacidobacterium dinghuense</name>
    <dbReference type="NCBI Taxonomy" id="2763107"/>
    <lineage>
        <taxon>Bacteria</taxon>
        <taxon>Pseudomonadati</taxon>
        <taxon>Acidobacteriota</taxon>
        <taxon>Terriglobia</taxon>
        <taxon>Terriglobales</taxon>
        <taxon>Acidobacteriaceae</taxon>
        <taxon>Alloacidobacterium</taxon>
    </lineage>
</organism>
<proteinExistence type="predicted"/>
<keyword evidence="2" id="KW-1185">Reference proteome</keyword>
<accession>A0A7G8BDC0</accession>
<evidence type="ECO:0000313" key="1">
    <source>
        <dbReference type="EMBL" id="QNI30540.1"/>
    </source>
</evidence>
<name>A0A7G8BDC0_9BACT</name>
<dbReference type="EMBL" id="CP060394">
    <property type="protein sequence ID" value="QNI30540.1"/>
    <property type="molecule type" value="Genomic_DNA"/>
</dbReference>
<protein>
    <submittedName>
        <fullName evidence="1">Uncharacterized protein</fullName>
    </submittedName>
</protein>
<dbReference type="AlphaFoldDB" id="A0A7G8BDC0"/>